<feature type="transmembrane region" description="Helical" evidence="5">
    <location>
        <begin position="20"/>
        <end position="38"/>
    </location>
</feature>
<sequence length="211" mass="23940">MSAARKREILLDLREGFFRVCALMCAGLFVYRGVYQLIEDPTRLNAALVAISEILTFTWLLLSRRPVTRDWNPLTVIVSVSASFGVALITLQPGIALIPLYVAAPLQFIALLFVIWGKISLGRSFAILPANRGVMTGGAYRLVRHPIYAGYLAGHVLYLLSAFSFHNLAVYAVITYLQLYRILREEALLATVAEYRAYMERVHYRLFYRLF</sequence>
<dbReference type="EMBL" id="JAPYKS010000002">
    <property type="protein sequence ID" value="MEI9407909.1"/>
    <property type="molecule type" value="Genomic_DNA"/>
</dbReference>
<evidence type="ECO:0000313" key="6">
    <source>
        <dbReference type="EMBL" id="MEI9407909.1"/>
    </source>
</evidence>
<evidence type="ECO:0000256" key="4">
    <source>
        <dbReference type="ARBA" id="ARBA00023136"/>
    </source>
</evidence>
<proteinExistence type="predicted"/>
<feature type="transmembrane region" description="Helical" evidence="5">
    <location>
        <begin position="155"/>
        <end position="177"/>
    </location>
</feature>
<accession>A0ABU8KQB9</accession>
<dbReference type="InterPro" id="IPR007269">
    <property type="entry name" value="ICMT_MeTrfase"/>
</dbReference>
<keyword evidence="3 5" id="KW-1133">Transmembrane helix</keyword>
<comment type="caution">
    <text evidence="6">The sequence shown here is derived from an EMBL/GenBank/DDBJ whole genome shotgun (WGS) entry which is preliminary data.</text>
</comment>
<evidence type="ECO:0000313" key="7">
    <source>
        <dbReference type="Proteomes" id="UP001387293"/>
    </source>
</evidence>
<feature type="transmembrane region" description="Helical" evidence="5">
    <location>
        <begin position="74"/>
        <end position="92"/>
    </location>
</feature>
<dbReference type="Pfam" id="PF04140">
    <property type="entry name" value="ICMT"/>
    <property type="match status" value="1"/>
</dbReference>
<evidence type="ECO:0000256" key="1">
    <source>
        <dbReference type="ARBA" id="ARBA00004141"/>
    </source>
</evidence>
<evidence type="ECO:0000256" key="5">
    <source>
        <dbReference type="SAM" id="Phobius"/>
    </source>
</evidence>
<reference evidence="6 7" key="1">
    <citation type="submission" date="2022-12" db="EMBL/GenBank/DDBJ databases">
        <authorList>
            <person name="Muema E."/>
        </authorList>
    </citation>
    <scope>NUCLEOTIDE SEQUENCE [LARGE SCALE GENOMIC DNA]</scope>
    <source>
        <strain evidence="7">1326</strain>
    </source>
</reference>
<protein>
    <submittedName>
        <fullName evidence="6">Isoprenylcysteine carboxylmethyltransferase family protein</fullName>
    </submittedName>
</protein>
<dbReference type="Proteomes" id="UP001387293">
    <property type="component" value="Unassembled WGS sequence"/>
</dbReference>
<evidence type="ECO:0000256" key="2">
    <source>
        <dbReference type="ARBA" id="ARBA00022692"/>
    </source>
</evidence>
<organism evidence="6 7">
    <name type="scientific">Mesorhizobium salmacidum</name>
    <dbReference type="NCBI Taxonomy" id="3015171"/>
    <lineage>
        <taxon>Bacteria</taxon>
        <taxon>Pseudomonadati</taxon>
        <taxon>Pseudomonadota</taxon>
        <taxon>Alphaproteobacteria</taxon>
        <taxon>Hyphomicrobiales</taxon>
        <taxon>Phyllobacteriaceae</taxon>
        <taxon>Mesorhizobium</taxon>
    </lineage>
</organism>
<keyword evidence="7" id="KW-1185">Reference proteome</keyword>
<gene>
    <name evidence="6" type="ORF">O7A60_03850</name>
</gene>
<comment type="subcellular location">
    <subcellularLocation>
        <location evidence="1">Membrane</location>
        <topology evidence="1">Multi-pass membrane protein</topology>
    </subcellularLocation>
</comment>
<dbReference type="Gene3D" id="1.20.120.1630">
    <property type="match status" value="1"/>
</dbReference>
<name>A0ABU8KQB9_9HYPH</name>
<keyword evidence="4 5" id="KW-0472">Membrane</keyword>
<dbReference type="RefSeq" id="WP_337105092.1">
    <property type="nucleotide sequence ID" value="NZ_JAPYKS010000002.1"/>
</dbReference>
<feature type="transmembrane region" description="Helical" evidence="5">
    <location>
        <begin position="44"/>
        <end position="62"/>
    </location>
</feature>
<keyword evidence="2 5" id="KW-0812">Transmembrane</keyword>
<evidence type="ECO:0000256" key="3">
    <source>
        <dbReference type="ARBA" id="ARBA00022989"/>
    </source>
</evidence>